<evidence type="ECO:0000313" key="5">
    <source>
        <dbReference type="Proteomes" id="UP000186601"/>
    </source>
</evidence>
<dbReference type="OrthoDB" id="3219854at2759"/>
<name>A0A2R6NWQ9_9APHY</name>
<sequence>MNAEEKAEILSKIEGLDETSASVLKDWAAIRVYLKKHDDEMINDHEDDINTMLVFAGLFSAVVTAFIIESYKWLEQDNSQINTQLLAQISSQLAGAPPNHTLISSAHSSSSSFHASISSIWINVLWGVSLLFSLTAALLGIIIKQWLREYLLWDSVLSHSREAVLLRHIRFDAWERWKVPEIISAIPAMLEFALVLFLCGAVILLWTLNLAVAVIVTIFGSVFFVLACAVNILPIFFHRCPYKSAVGWTCVSVWNLLSRWSHAAQRRLRSFRKRAHRATHSESRPDIHRRTSSWRQRDLQRHRQWGMDIKWDPQQKMDHEMRLEIVELVILYHALSWVCSSTQDERLLAKVQQCAVNFHGSSRRYPCSVAGMYAACQILTLDSTKFFPCLRQSYQHEAYAGSPPYGTYTLCTKFDMRHGELWQGRDPELPALRVIGDVLLNVAKMAIEDLFPENPNPTLPTKTEMRGFVEMLCFLVHIFPWSSPTWQDNFVGILSKFYDNFAYGETPGPWNCNNSGELVPRYPGFRTMIFQILARVRTVDLTSTGELQIVHALEPALPSYHMELAIQIFRNNSDYRRSEDRHLFIVLADSAICNSMQEDRGDDKEALRNLLLCMDDATQLSLERRVSNCGYYGHLPWIETLLSLAKHPHPSWNGLIPASLIDHLEEGAQKSLITGERVTEDISLLKDVIAARTTPGIQRQQPSTKRPSTSDSHAWPGGIVADENYFNEQSAHHNKLASSSSLGSSSSPYIMPPTPFSLVQGGDHDIELGELPYTFPVPETDATLVSHFRASTWPN</sequence>
<keyword evidence="2" id="KW-0472">Membrane</keyword>
<gene>
    <name evidence="4" type="ORF">PHLCEN_2v7316</name>
</gene>
<keyword evidence="2" id="KW-1133">Transmembrane helix</keyword>
<dbReference type="InterPro" id="IPR045338">
    <property type="entry name" value="DUF6535"/>
</dbReference>
<organism evidence="4 5">
    <name type="scientific">Hermanssonia centrifuga</name>
    <dbReference type="NCBI Taxonomy" id="98765"/>
    <lineage>
        <taxon>Eukaryota</taxon>
        <taxon>Fungi</taxon>
        <taxon>Dikarya</taxon>
        <taxon>Basidiomycota</taxon>
        <taxon>Agaricomycotina</taxon>
        <taxon>Agaricomycetes</taxon>
        <taxon>Polyporales</taxon>
        <taxon>Meruliaceae</taxon>
        <taxon>Hermanssonia</taxon>
    </lineage>
</organism>
<evidence type="ECO:0000259" key="3">
    <source>
        <dbReference type="Pfam" id="PF20153"/>
    </source>
</evidence>
<dbReference type="Proteomes" id="UP000186601">
    <property type="component" value="Unassembled WGS sequence"/>
</dbReference>
<feature type="transmembrane region" description="Helical" evidence="2">
    <location>
        <begin position="120"/>
        <end position="143"/>
    </location>
</feature>
<feature type="region of interest" description="Disordered" evidence="1">
    <location>
        <begin position="693"/>
        <end position="714"/>
    </location>
</feature>
<comment type="caution">
    <text evidence="4">The sequence shown here is derived from an EMBL/GenBank/DDBJ whole genome shotgun (WGS) entry which is preliminary data.</text>
</comment>
<feature type="transmembrane region" description="Helical" evidence="2">
    <location>
        <begin position="182"/>
        <end position="206"/>
    </location>
</feature>
<reference evidence="4 5" key="1">
    <citation type="submission" date="2018-02" db="EMBL/GenBank/DDBJ databases">
        <title>Genome sequence of the basidiomycete white-rot fungus Phlebia centrifuga.</title>
        <authorList>
            <person name="Granchi Z."/>
            <person name="Peng M."/>
            <person name="de Vries R.P."/>
            <person name="Hilden K."/>
            <person name="Makela M.R."/>
            <person name="Grigoriev I."/>
            <person name="Riley R."/>
        </authorList>
    </citation>
    <scope>NUCLEOTIDE SEQUENCE [LARGE SCALE GENOMIC DNA]</scope>
    <source>
        <strain evidence="4 5">FBCC195</strain>
    </source>
</reference>
<evidence type="ECO:0000256" key="1">
    <source>
        <dbReference type="SAM" id="MobiDB-lite"/>
    </source>
</evidence>
<feature type="transmembrane region" description="Helical" evidence="2">
    <location>
        <begin position="49"/>
        <end position="68"/>
    </location>
</feature>
<dbReference type="AlphaFoldDB" id="A0A2R6NWQ9"/>
<feature type="transmembrane region" description="Helical" evidence="2">
    <location>
        <begin position="213"/>
        <end position="237"/>
    </location>
</feature>
<keyword evidence="5" id="KW-1185">Reference proteome</keyword>
<feature type="compositionally biased region" description="Polar residues" evidence="1">
    <location>
        <begin position="695"/>
        <end position="712"/>
    </location>
</feature>
<proteinExistence type="predicted"/>
<keyword evidence="2" id="KW-0812">Transmembrane</keyword>
<evidence type="ECO:0000313" key="4">
    <source>
        <dbReference type="EMBL" id="PSR78569.1"/>
    </source>
</evidence>
<evidence type="ECO:0000256" key="2">
    <source>
        <dbReference type="SAM" id="Phobius"/>
    </source>
</evidence>
<feature type="domain" description="DUF6535" evidence="3">
    <location>
        <begin position="27"/>
        <end position="207"/>
    </location>
</feature>
<protein>
    <recommendedName>
        <fullName evidence="3">DUF6535 domain-containing protein</fullName>
    </recommendedName>
</protein>
<accession>A0A2R6NWQ9</accession>
<dbReference type="EMBL" id="MLYV02000733">
    <property type="protein sequence ID" value="PSR78569.1"/>
    <property type="molecule type" value="Genomic_DNA"/>
</dbReference>
<dbReference type="Pfam" id="PF20153">
    <property type="entry name" value="DUF6535"/>
    <property type="match status" value="1"/>
</dbReference>